<sequence>MPSYRNDPRWITAKWPGKDREGAEYKKGDRVFYYPLTKTIVAGEAAEKAAAEFASDRADEEFTGG</sequence>
<dbReference type="OrthoDB" id="7572539at2"/>
<dbReference type="RefSeq" id="WP_113889496.1">
    <property type="nucleotide sequence ID" value="NZ_QNRK01000012.1"/>
</dbReference>
<dbReference type="AlphaFoldDB" id="A0A366FEM8"/>
<dbReference type="EMBL" id="QNRK01000012">
    <property type="protein sequence ID" value="RBP13077.1"/>
    <property type="molecule type" value="Genomic_DNA"/>
</dbReference>
<comment type="caution">
    <text evidence="1">The sequence shown here is derived from an EMBL/GenBank/DDBJ whole genome shotgun (WGS) entry which is preliminary data.</text>
</comment>
<reference evidence="1 2" key="1">
    <citation type="submission" date="2018-06" db="EMBL/GenBank/DDBJ databases">
        <title>Genomic Encyclopedia of Type Strains, Phase IV (KMG-IV): sequencing the most valuable type-strain genomes for metagenomic binning, comparative biology and taxonomic classification.</title>
        <authorList>
            <person name="Goeker M."/>
        </authorList>
    </citation>
    <scope>NUCLEOTIDE SEQUENCE [LARGE SCALE GENOMIC DNA]</scope>
    <source>
        <strain evidence="1 2">DSM 24875</strain>
    </source>
</reference>
<organism evidence="1 2">
    <name type="scientific">Roseiarcus fermentans</name>
    <dbReference type="NCBI Taxonomy" id="1473586"/>
    <lineage>
        <taxon>Bacteria</taxon>
        <taxon>Pseudomonadati</taxon>
        <taxon>Pseudomonadota</taxon>
        <taxon>Alphaproteobacteria</taxon>
        <taxon>Hyphomicrobiales</taxon>
        <taxon>Roseiarcaceae</taxon>
        <taxon>Roseiarcus</taxon>
    </lineage>
</organism>
<proteinExistence type="predicted"/>
<accession>A0A366FEM8</accession>
<name>A0A366FEM8_9HYPH</name>
<protein>
    <submittedName>
        <fullName evidence="1">Uncharacterized protein</fullName>
    </submittedName>
</protein>
<keyword evidence="2" id="KW-1185">Reference proteome</keyword>
<gene>
    <name evidence="1" type="ORF">DFR50_11246</name>
</gene>
<evidence type="ECO:0000313" key="1">
    <source>
        <dbReference type="EMBL" id="RBP13077.1"/>
    </source>
</evidence>
<evidence type="ECO:0000313" key="2">
    <source>
        <dbReference type="Proteomes" id="UP000253529"/>
    </source>
</evidence>
<dbReference type="Proteomes" id="UP000253529">
    <property type="component" value="Unassembled WGS sequence"/>
</dbReference>